<evidence type="ECO:0000313" key="1">
    <source>
        <dbReference type="EMBL" id="GBN68950.1"/>
    </source>
</evidence>
<proteinExistence type="predicted"/>
<protein>
    <submittedName>
        <fullName evidence="1">Uncharacterized protein</fullName>
    </submittedName>
</protein>
<dbReference type="AlphaFoldDB" id="A0A4Y2R0H5"/>
<accession>A0A4Y2R0H5</accession>
<name>A0A4Y2R0H5_ARAVE</name>
<sequence length="94" mass="10835">MFVGLVRVTFDFLCEMFFRWCGAEVWRGGQLMCRPRDLTGIQNCEARPEIAFVVLQNGTILNVIGELTYPTSMEKYCGRVLCTVSYRTQNWAII</sequence>
<dbReference type="Proteomes" id="UP000499080">
    <property type="component" value="Unassembled WGS sequence"/>
</dbReference>
<evidence type="ECO:0000313" key="2">
    <source>
        <dbReference type="Proteomes" id="UP000499080"/>
    </source>
</evidence>
<gene>
    <name evidence="1" type="ORF">AVEN_244923_1</name>
</gene>
<comment type="caution">
    <text evidence="1">The sequence shown here is derived from an EMBL/GenBank/DDBJ whole genome shotgun (WGS) entry which is preliminary data.</text>
</comment>
<reference evidence="1 2" key="1">
    <citation type="journal article" date="2019" name="Sci. Rep.">
        <title>Orb-weaving spider Araneus ventricosus genome elucidates the spidroin gene catalogue.</title>
        <authorList>
            <person name="Kono N."/>
            <person name="Nakamura H."/>
            <person name="Ohtoshi R."/>
            <person name="Moran D.A.P."/>
            <person name="Shinohara A."/>
            <person name="Yoshida Y."/>
            <person name="Fujiwara M."/>
            <person name="Mori M."/>
            <person name="Tomita M."/>
            <person name="Arakawa K."/>
        </authorList>
    </citation>
    <scope>NUCLEOTIDE SEQUENCE [LARGE SCALE GENOMIC DNA]</scope>
</reference>
<organism evidence="1 2">
    <name type="scientific">Araneus ventricosus</name>
    <name type="common">Orbweaver spider</name>
    <name type="synonym">Epeira ventricosa</name>
    <dbReference type="NCBI Taxonomy" id="182803"/>
    <lineage>
        <taxon>Eukaryota</taxon>
        <taxon>Metazoa</taxon>
        <taxon>Ecdysozoa</taxon>
        <taxon>Arthropoda</taxon>
        <taxon>Chelicerata</taxon>
        <taxon>Arachnida</taxon>
        <taxon>Araneae</taxon>
        <taxon>Araneomorphae</taxon>
        <taxon>Entelegynae</taxon>
        <taxon>Araneoidea</taxon>
        <taxon>Araneidae</taxon>
        <taxon>Araneus</taxon>
    </lineage>
</organism>
<dbReference type="EMBL" id="BGPR01015366">
    <property type="protein sequence ID" value="GBN68950.1"/>
    <property type="molecule type" value="Genomic_DNA"/>
</dbReference>
<keyword evidence="2" id="KW-1185">Reference proteome</keyword>